<dbReference type="Pfam" id="PF00215">
    <property type="entry name" value="OMPdecase"/>
    <property type="match status" value="1"/>
</dbReference>
<comment type="function">
    <text evidence="1 9">Catalyzes the decarboxylation of orotidine 5'-monophosphate (OMP) to uridine 5'-monophosphate (UMP).</text>
</comment>
<evidence type="ECO:0000259" key="13">
    <source>
        <dbReference type="SMART" id="SM00934"/>
    </source>
</evidence>
<dbReference type="InterPro" id="IPR013785">
    <property type="entry name" value="Aldolase_TIM"/>
</dbReference>
<keyword evidence="5 9" id="KW-0665">Pyrimidine biosynthesis</keyword>
<dbReference type="InterPro" id="IPR018089">
    <property type="entry name" value="OMPdecase_AS"/>
</dbReference>
<evidence type="ECO:0000256" key="4">
    <source>
        <dbReference type="ARBA" id="ARBA00022793"/>
    </source>
</evidence>
<dbReference type="Proteomes" id="UP000057609">
    <property type="component" value="Chromosome"/>
</dbReference>
<evidence type="ECO:0000256" key="12">
    <source>
        <dbReference type="RuleBase" id="RU000512"/>
    </source>
</evidence>
<feature type="active site" description="For OMPdecase activity" evidence="10">
    <location>
        <position position="69"/>
    </location>
</feature>
<evidence type="ECO:0000256" key="7">
    <source>
        <dbReference type="ARBA" id="ARBA00049157"/>
    </source>
</evidence>
<dbReference type="HOGENOM" id="CLU_067069_0_0_7"/>
<dbReference type="InterPro" id="IPR014732">
    <property type="entry name" value="OMPdecase"/>
</dbReference>
<name>A0A0B5BA33_9BACT</name>
<evidence type="ECO:0000256" key="1">
    <source>
        <dbReference type="ARBA" id="ARBA00002356"/>
    </source>
</evidence>
<dbReference type="NCBIfam" id="NF001273">
    <property type="entry name" value="PRK00230.1"/>
    <property type="match status" value="1"/>
</dbReference>
<dbReference type="InterPro" id="IPR011060">
    <property type="entry name" value="RibuloseP-bd_barrel"/>
</dbReference>
<dbReference type="Gene3D" id="3.20.20.70">
    <property type="entry name" value="Aldolase class I"/>
    <property type="match status" value="1"/>
</dbReference>
<dbReference type="EC" id="4.1.1.23" evidence="9"/>
<dbReference type="RefSeq" id="WP_039742320.1">
    <property type="nucleotide sequence ID" value="NZ_CP009788.1"/>
</dbReference>
<dbReference type="GO" id="GO:0004590">
    <property type="term" value="F:orotidine-5'-phosphate decarboxylase activity"/>
    <property type="evidence" value="ECO:0007669"/>
    <property type="project" value="UniProtKB-UniRule"/>
</dbReference>
<feature type="active site" description="For OMPdecase activity" evidence="10">
    <location>
        <position position="66"/>
    </location>
</feature>
<dbReference type="InterPro" id="IPR047596">
    <property type="entry name" value="OMPdecase_bac"/>
</dbReference>
<sequence length="239" mass="25660">MTRDEARNKIIFALDTGEFSHVQYWAETLAGRVGMFKVGKQMFTACGPATVRMIQKFGGDVFLDLKFHDIPNTVAMASLEAARLGVKLFNLHALGGYEMMARTVEALDKEFGGTERAKVLAVTILTSSTEETLRQVGIDLPVPDMVVRLAKLAQKAGIDGVVASPQEIPLIREACGPDFLIVTPGVRPSFAALNDQKRVMTPAEAVKAGGDYLVIGRPIGDAEDPAAAAEMILDEIVAG</sequence>
<dbReference type="STRING" id="345632.GPICK_08825"/>
<keyword evidence="6 9" id="KW-0456">Lyase</keyword>
<evidence type="ECO:0000256" key="5">
    <source>
        <dbReference type="ARBA" id="ARBA00022975"/>
    </source>
</evidence>
<dbReference type="PANTHER" id="PTHR32119:SF2">
    <property type="entry name" value="OROTIDINE 5'-PHOSPHATE DECARBOXYLASE"/>
    <property type="match status" value="1"/>
</dbReference>
<feature type="binding site" evidence="9 11">
    <location>
        <position position="196"/>
    </location>
    <ligand>
        <name>substrate</name>
    </ligand>
</feature>
<dbReference type="PROSITE" id="PS00156">
    <property type="entry name" value="OMPDECASE"/>
    <property type="match status" value="1"/>
</dbReference>
<evidence type="ECO:0000313" key="14">
    <source>
        <dbReference type="EMBL" id="AJE03442.1"/>
    </source>
</evidence>
<evidence type="ECO:0000256" key="8">
    <source>
        <dbReference type="ARBA" id="ARBA00061012"/>
    </source>
</evidence>
<feature type="binding site" evidence="9 11">
    <location>
        <position position="15"/>
    </location>
    <ligand>
        <name>substrate</name>
    </ligand>
</feature>
<dbReference type="EMBL" id="CP009788">
    <property type="protein sequence ID" value="AJE03442.1"/>
    <property type="molecule type" value="Genomic_DNA"/>
</dbReference>
<dbReference type="NCBIfam" id="TIGR01740">
    <property type="entry name" value="pyrF"/>
    <property type="match status" value="1"/>
</dbReference>
<evidence type="ECO:0000256" key="6">
    <source>
        <dbReference type="ARBA" id="ARBA00023239"/>
    </source>
</evidence>
<comment type="similarity">
    <text evidence="8 9">Belongs to the OMP decarboxylase family. Type 1 subfamily.</text>
</comment>
<dbReference type="SMART" id="SM00934">
    <property type="entry name" value="OMPdecase"/>
    <property type="match status" value="1"/>
</dbReference>
<protein>
    <recommendedName>
        <fullName evidence="9">Orotidine 5'-phosphate decarboxylase</fullName>
        <ecNumber evidence="9">4.1.1.23</ecNumber>
    </recommendedName>
    <alternativeName>
        <fullName evidence="9">OMP decarboxylase</fullName>
        <shortName evidence="9">OMPDCase</shortName>
        <shortName evidence="9">OMPdecase</shortName>
    </alternativeName>
</protein>
<evidence type="ECO:0000313" key="15">
    <source>
        <dbReference type="Proteomes" id="UP000057609"/>
    </source>
</evidence>
<proteinExistence type="inferred from homology"/>
<evidence type="ECO:0000256" key="2">
    <source>
        <dbReference type="ARBA" id="ARBA00004861"/>
    </source>
</evidence>
<feature type="binding site" evidence="9">
    <location>
        <begin position="64"/>
        <end position="73"/>
    </location>
    <ligand>
        <name>substrate</name>
    </ligand>
</feature>
<feature type="active site" description="Proton donor" evidence="9">
    <location>
        <position position="66"/>
    </location>
</feature>
<evidence type="ECO:0000256" key="10">
    <source>
        <dbReference type="PIRSR" id="PIRSR614732-1"/>
    </source>
</evidence>
<dbReference type="PANTHER" id="PTHR32119">
    <property type="entry name" value="OROTIDINE 5'-PHOSPHATE DECARBOXYLASE"/>
    <property type="match status" value="1"/>
</dbReference>
<comment type="subunit">
    <text evidence="3 9">Homodimer.</text>
</comment>
<evidence type="ECO:0000256" key="11">
    <source>
        <dbReference type="PIRSR" id="PIRSR614732-2"/>
    </source>
</evidence>
<dbReference type="CDD" id="cd04725">
    <property type="entry name" value="OMP_decarboxylase_like"/>
    <property type="match status" value="1"/>
</dbReference>
<gene>
    <name evidence="9" type="primary">pyrF</name>
    <name evidence="14" type="ORF">GPICK_08825</name>
</gene>
<feature type="domain" description="Orotidine 5'-phosphate decarboxylase" evidence="13">
    <location>
        <begin position="9"/>
        <end position="232"/>
    </location>
</feature>
<dbReference type="HAMAP" id="MF_01200_B">
    <property type="entry name" value="OMPdecase_type1_B"/>
    <property type="match status" value="1"/>
</dbReference>
<comment type="catalytic activity">
    <reaction evidence="7 9 12">
        <text>orotidine 5'-phosphate + H(+) = UMP + CO2</text>
        <dbReference type="Rhea" id="RHEA:11596"/>
        <dbReference type="ChEBI" id="CHEBI:15378"/>
        <dbReference type="ChEBI" id="CHEBI:16526"/>
        <dbReference type="ChEBI" id="CHEBI:57538"/>
        <dbReference type="ChEBI" id="CHEBI:57865"/>
        <dbReference type="EC" id="4.1.1.23"/>
    </reaction>
</comment>
<keyword evidence="4 9" id="KW-0210">Decarboxylase</keyword>
<dbReference type="GO" id="GO:0005829">
    <property type="term" value="C:cytosol"/>
    <property type="evidence" value="ECO:0007669"/>
    <property type="project" value="TreeGrafter"/>
</dbReference>
<evidence type="ECO:0000256" key="9">
    <source>
        <dbReference type="HAMAP-Rule" id="MF_01200"/>
    </source>
</evidence>
<feature type="binding site" evidence="9 11">
    <location>
        <position position="126"/>
    </location>
    <ligand>
        <name>substrate</name>
    </ligand>
</feature>
<dbReference type="SUPFAM" id="SSF51366">
    <property type="entry name" value="Ribulose-phoshate binding barrel"/>
    <property type="match status" value="1"/>
</dbReference>
<organism evidence="14 15">
    <name type="scientific">Geobacter pickeringii</name>
    <dbReference type="NCBI Taxonomy" id="345632"/>
    <lineage>
        <taxon>Bacteria</taxon>
        <taxon>Pseudomonadati</taxon>
        <taxon>Thermodesulfobacteriota</taxon>
        <taxon>Desulfuromonadia</taxon>
        <taxon>Geobacterales</taxon>
        <taxon>Geobacteraceae</taxon>
        <taxon>Geobacter</taxon>
    </lineage>
</organism>
<feature type="binding site" evidence="9 11">
    <location>
        <position position="216"/>
    </location>
    <ligand>
        <name>substrate</name>
    </ligand>
</feature>
<reference evidence="14 15" key="1">
    <citation type="journal article" date="2015" name="Genome Announc.">
        <title>Complete Genome of Geobacter pickeringii G13T, a Metal-Reducing Isolate from Sedimentary Kaolin Deposits.</title>
        <authorList>
            <person name="Badalamenti J.P."/>
            <person name="Bond D.R."/>
        </authorList>
    </citation>
    <scope>NUCLEOTIDE SEQUENCE [LARGE SCALE GENOMIC DNA]</scope>
    <source>
        <strain evidence="14 15">G13</strain>
    </source>
</reference>
<dbReference type="InterPro" id="IPR001754">
    <property type="entry name" value="OMPdeCOase_dom"/>
</dbReference>
<feature type="active site" description="For OMPdecase activity" evidence="10">
    <location>
        <position position="64"/>
    </location>
</feature>
<dbReference type="GO" id="GO:0006207">
    <property type="term" value="P:'de novo' pyrimidine nucleobase biosynthetic process"/>
    <property type="evidence" value="ECO:0007669"/>
    <property type="project" value="InterPro"/>
</dbReference>
<feature type="binding site" evidence="9 11">
    <location>
        <position position="217"/>
    </location>
    <ligand>
        <name>substrate</name>
    </ligand>
</feature>
<feature type="binding site" evidence="9 11">
    <location>
        <position position="37"/>
    </location>
    <ligand>
        <name>substrate</name>
    </ligand>
</feature>
<accession>A0A0B5BA33</accession>
<keyword evidence="15" id="KW-1185">Reference proteome</keyword>
<dbReference type="FunFam" id="3.20.20.70:FF:000015">
    <property type="entry name" value="Orotidine 5'-phosphate decarboxylase"/>
    <property type="match status" value="1"/>
</dbReference>
<comment type="pathway">
    <text evidence="2 9 12">Pyrimidine metabolism; UMP biosynthesis via de novo pathway; UMP from orotate: step 2/2.</text>
</comment>
<evidence type="ECO:0000256" key="3">
    <source>
        <dbReference type="ARBA" id="ARBA00011738"/>
    </source>
</evidence>
<dbReference type="OrthoDB" id="9806203at2"/>
<dbReference type="AlphaFoldDB" id="A0A0B5BA33"/>
<feature type="binding site" evidence="9 11">
    <location>
        <position position="187"/>
    </location>
    <ligand>
        <name>substrate</name>
    </ligand>
</feature>
<dbReference type="GO" id="GO:0044205">
    <property type="term" value="P:'de novo' UMP biosynthetic process"/>
    <property type="evidence" value="ECO:0007669"/>
    <property type="project" value="UniProtKB-UniRule"/>
</dbReference>
<dbReference type="KEGG" id="gpi:GPICK_08825"/>
<dbReference type="UniPathway" id="UPA00070">
    <property type="reaction ID" value="UER00120"/>
</dbReference>